<dbReference type="Gene3D" id="3.10.180.10">
    <property type="entry name" value="2,3-Dihydroxybiphenyl 1,2-Dioxygenase, domain 1"/>
    <property type="match status" value="1"/>
</dbReference>
<dbReference type="Proteomes" id="UP000530928">
    <property type="component" value="Unassembled WGS sequence"/>
</dbReference>
<gene>
    <name evidence="2" type="ORF">HNR30_004763</name>
</gene>
<protein>
    <recommendedName>
        <fullName evidence="1">VOC domain-containing protein</fullName>
    </recommendedName>
</protein>
<name>A0A7W0CLY8_9ACTN</name>
<evidence type="ECO:0000259" key="1">
    <source>
        <dbReference type="PROSITE" id="PS51819"/>
    </source>
</evidence>
<dbReference type="SUPFAM" id="SSF54593">
    <property type="entry name" value="Glyoxalase/Bleomycin resistance protein/Dihydroxybiphenyl dioxygenase"/>
    <property type="match status" value="1"/>
</dbReference>
<dbReference type="InterPro" id="IPR041581">
    <property type="entry name" value="Glyoxalase_6"/>
</dbReference>
<dbReference type="InterPro" id="IPR029068">
    <property type="entry name" value="Glyas_Bleomycin-R_OHBP_Dase"/>
</dbReference>
<dbReference type="InterPro" id="IPR037523">
    <property type="entry name" value="VOC_core"/>
</dbReference>
<organism evidence="2 3">
    <name type="scientific">Nonomuraea soli</name>
    <dbReference type="NCBI Taxonomy" id="1032476"/>
    <lineage>
        <taxon>Bacteria</taxon>
        <taxon>Bacillati</taxon>
        <taxon>Actinomycetota</taxon>
        <taxon>Actinomycetes</taxon>
        <taxon>Streptosporangiales</taxon>
        <taxon>Streptosporangiaceae</taxon>
        <taxon>Nonomuraea</taxon>
    </lineage>
</organism>
<proteinExistence type="predicted"/>
<accession>A0A7W0CLY8</accession>
<sequence length="118" mass="12611">MHDHPRQSQLVVDCAEPAVLAAFWGALLGGLPVDRDPAWSSVDPPGGLRLAFQKVPEPKSLKNRLHLDLAVPDVDTAAADAERLGGTRAGALQKDDQGAFQVMRDPEGNEFCFVEGPA</sequence>
<dbReference type="EMBL" id="JACDUR010000005">
    <property type="protein sequence ID" value="MBA2893402.1"/>
    <property type="molecule type" value="Genomic_DNA"/>
</dbReference>
<keyword evidence="3" id="KW-1185">Reference proteome</keyword>
<comment type="caution">
    <text evidence="2">The sequence shown here is derived from an EMBL/GenBank/DDBJ whole genome shotgun (WGS) entry which is preliminary data.</text>
</comment>
<dbReference type="AlphaFoldDB" id="A0A7W0CLY8"/>
<dbReference type="CDD" id="cd06587">
    <property type="entry name" value="VOC"/>
    <property type="match status" value="1"/>
</dbReference>
<evidence type="ECO:0000313" key="3">
    <source>
        <dbReference type="Proteomes" id="UP000530928"/>
    </source>
</evidence>
<feature type="domain" description="VOC" evidence="1">
    <location>
        <begin position="6"/>
        <end position="116"/>
    </location>
</feature>
<reference evidence="2 3" key="1">
    <citation type="submission" date="2020-07" db="EMBL/GenBank/DDBJ databases">
        <title>Genomic Encyclopedia of Type Strains, Phase IV (KMG-IV): sequencing the most valuable type-strain genomes for metagenomic binning, comparative biology and taxonomic classification.</title>
        <authorList>
            <person name="Goeker M."/>
        </authorList>
    </citation>
    <scope>NUCLEOTIDE SEQUENCE [LARGE SCALE GENOMIC DNA]</scope>
    <source>
        <strain evidence="2 3">DSM 45533</strain>
    </source>
</reference>
<dbReference type="PANTHER" id="PTHR35908:SF1">
    <property type="entry name" value="CONSERVED PROTEIN"/>
    <property type="match status" value="1"/>
</dbReference>
<dbReference type="PANTHER" id="PTHR35908">
    <property type="entry name" value="HYPOTHETICAL FUSION PROTEIN"/>
    <property type="match status" value="1"/>
</dbReference>
<dbReference type="RefSeq" id="WP_181612214.1">
    <property type="nucleotide sequence ID" value="NZ_BAABAM010000017.1"/>
</dbReference>
<dbReference type="Pfam" id="PF18029">
    <property type="entry name" value="Glyoxalase_6"/>
    <property type="match status" value="1"/>
</dbReference>
<dbReference type="PROSITE" id="PS51819">
    <property type="entry name" value="VOC"/>
    <property type="match status" value="1"/>
</dbReference>
<evidence type="ECO:0000313" key="2">
    <source>
        <dbReference type="EMBL" id="MBA2893402.1"/>
    </source>
</evidence>